<accession>A0A9Q9RDB4</accession>
<dbReference type="EMBL" id="CABFJX010000001">
    <property type="protein sequence ID" value="VTT55224.1"/>
    <property type="molecule type" value="Genomic_DNA"/>
</dbReference>
<evidence type="ECO:0000313" key="1">
    <source>
        <dbReference type="EMBL" id="VTT55224.1"/>
    </source>
</evidence>
<dbReference type="AlphaFoldDB" id="A0A9Q9RDB4"/>
<feature type="non-terminal residue" evidence="1">
    <location>
        <position position="149"/>
    </location>
</feature>
<gene>
    <name evidence="1" type="ORF">C2S_115</name>
</gene>
<organism evidence="1 2">
    <name type="scientific">Fusarium fujikuroi</name>
    <name type="common">Bakanae and foot rot disease fungus</name>
    <name type="synonym">Gibberella fujikuroi</name>
    <dbReference type="NCBI Taxonomy" id="5127"/>
    <lineage>
        <taxon>Eukaryota</taxon>
        <taxon>Fungi</taxon>
        <taxon>Dikarya</taxon>
        <taxon>Ascomycota</taxon>
        <taxon>Pezizomycotina</taxon>
        <taxon>Sordariomycetes</taxon>
        <taxon>Hypocreomycetidae</taxon>
        <taxon>Hypocreales</taxon>
        <taxon>Nectriaceae</taxon>
        <taxon>Fusarium</taxon>
        <taxon>Fusarium fujikuroi species complex</taxon>
    </lineage>
</organism>
<reference evidence="1" key="1">
    <citation type="submission" date="2019-05" db="EMBL/GenBank/DDBJ databases">
        <authorList>
            <person name="Piombo E."/>
        </authorList>
    </citation>
    <scope>NUCLEOTIDE SEQUENCE</scope>
    <source>
        <strain evidence="1">C2S</strain>
    </source>
</reference>
<comment type="caution">
    <text evidence="1">The sequence shown here is derived from an EMBL/GenBank/DDBJ whole genome shotgun (WGS) entry which is preliminary data.</text>
</comment>
<proteinExistence type="predicted"/>
<name>A0A9Q9RDB4_FUSFU</name>
<sequence>WPVALSETHSRVPELEANLWHGFDPGPVQPPHLDVGAMGGITPWSAMPQSNACSPIASTSSHDPHSQSLWSTQTADDILVSHQGTSYIREHGAFWFRPLSHYIYRSCCSATEWPVKSFATGSKVFKEVLKLLNPLKGQQPSSLVTRVGC</sequence>
<dbReference type="Proteomes" id="UP000760494">
    <property type="component" value="Unassembled WGS sequence"/>
</dbReference>
<evidence type="ECO:0000313" key="2">
    <source>
        <dbReference type="Proteomes" id="UP000760494"/>
    </source>
</evidence>
<protein>
    <submittedName>
        <fullName evidence="1">Uncharacterized protein</fullName>
    </submittedName>
</protein>